<keyword evidence="2" id="KW-1185">Reference proteome</keyword>
<feature type="non-terminal residue" evidence="1">
    <location>
        <position position="1"/>
    </location>
</feature>
<organism evidence="1 2">
    <name type="scientific">Schizopora paradoxa</name>
    <dbReference type="NCBI Taxonomy" id="27342"/>
    <lineage>
        <taxon>Eukaryota</taxon>
        <taxon>Fungi</taxon>
        <taxon>Dikarya</taxon>
        <taxon>Basidiomycota</taxon>
        <taxon>Agaricomycotina</taxon>
        <taxon>Agaricomycetes</taxon>
        <taxon>Hymenochaetales</taxon>
        <taxon>Schizoporaceae</taxon>
        <taxon>Schizopora</taxon>
    </lineage>
</organism>
<dbReference type="Proteomes" id="UP000053477">
    <property type="component" value="Unassembled WGS sequence"/>
</dbReference>
<accession>A0A0H2RHJ5</accession>
<feature type="non-terminal residue" evidence="1">
    <location>
        <position position="63"/>
    </location>
</feature>
<dbReference type="STRING" id="27342.A0A0H2RHJ5"/>
<dbReference type="InParanoid" id="A0A0H2RHJ5"/>
<dbReference type="EMBL" id="KQ086587">
    <property type="protein sequence ID" value="KLO04336.1"/>
    <property type="molecule type" value="Genomic_DNA"/>
</dbReference>
<sequence>AYIEWFTPFRNTASENGLFQISKSSRANRRNAEVVPLHDIVSSCHLIPKFGNLADPLWTSGNV</sequence>
<reference evidence="1 2" key="1">
    <citation type="submission" date="2015-04" db="EMBL/GenBank/DDBJ databases">
        <title>Complete genome sequence of Schizopora paradoxa KUC8140, a cosmopolitan wood degrader in East Asia.</title>
        <authorList>
            <consortium name="DOE Joint Genome Institute"/>
            <person name="Min B."/>
            <person name="Park H."/>
            <person name="Jang Y."/>
            <person name="Kim J.-J."/>
            <person name="Kim K.H."/>
            <person name="Pangilinan J."/>
            <person name="Lipzen A."/>
            <person name="Riley R."/>
            <person name="Grigoriev I.V."/>
            <person name="Spatafora J.W."/>
            <person name="Choi I.-G."/>
        </authorList>
    </citation>
    <scope>NUCLEOTIDE SEQUENCE [LARGE SCALE GENOMIC DNA]</scope>
    <source>
        <strain evidence="1 2">KUC8140</strain>
    </source>
</reference>
<dbReference type="OrthoDB" id="3244185at2759"/>
<proteinExistence type="predicted"/>
<evidence type="ECO:0000313" key="2">
    <source>
        <dbReference type="Proteomes" id="UP000053477"/>
    </source>
</evidence>
<dbReference type="AlphaFoldDB" id="A0A0H2RHJ5"/>
<evidence type="ECO:0000313" key="1">
    <source>
        <dbReference type="EMBL" id="KLO04336.1"/>
    </source>
</evidence>
<protein>
    <submittedName>
        <fullName evidence="1">Uncharacterized protein</fullName>
    </submittedName>
</protein>
<gene>
    <name evidence="1" type="ORF">SCHPADRAFT_795210</name>
</gene>
<name>A0A0H2RHJ5_9AGAM</name>